<dbReference type="AlphaFoldDB" id="Q5DGX2"/>
<protein>
    <submittedName>
        <fullName evidence="2">SJCHGC08362 protein</fullName>
    </submittedName>
</protein>
<feature type="transmembrane region" description="Helical" evidence="1">
    <location>
        <begin position="80"/>
        <end position="101"/>
    </location>
</feature>
<evidence type="ECO:0000313" key="2">
    <source>
        <dbReference type="EMBL" id="AAW24934.1"/>
    </source>
</evidence>
<sequence length="142" mass="15861">MSKTLSIILQPFSITFILLALITNQWDCGGLFTTCLQNYQTLSIILILFLCIGITLLIIAFILDLITICTETLDFNPSYATIRLIVLLIGLISICIAISSYTIQMKHQFSCLMCTIGIVFSVQVALINLILSRCIHRNQSNI</sequence>
<organism evidence="2">
    <name type="scientific">Schistosoma japonicum</name>
    <name type="common">Blood fluke</name>
    <dbReference type="NCBI Taxonomy" id="6182"/>
    <lineage>
        <taxon>Eukaryota</taxon>
        <taxon>Metazoa</taxon>
        <taxon>Spiralia</taxon>
        <taxon>Lophotrochozoa</taxon>
        <taxon>Platyhelminthes</taxon>
        <taxon>Trematoda</taxon>
        <taxon>Digenea</taxon>
        <taxon>Strigeidida</taxon>
        <taxon>Schistosomatoidea</taxon>
        <taxon>Schistosomatidae</taxon>
        <taxon>Schistosoma</taxon>
    </lineage>
</organism>
<proteinExistence type="evidence at transcript level"/>
<keyword evidence="1" id="KW-0472">Membrane</keyword>
<feature type="transmembrane region" description="Helical" evidence="1">
    <location>
        <begin position="44"/>
        <end position="68"/>
    </location>
</feature>
<name>Q5DGX2_SCHJA</name>
<keyword evidence="1" id="KW-1133">Transmembrane helix</keyword>
<feature type="transmembrane region" description="Helical" evidence="1">
    <location>
        <begin position="107"/>
        <end position="131"/>
    </location>
</feature>
<dbReference type="EMBL" id="AY813202">
    <property type="protein sequence ID" value="AAW24934.1"/>
    <property type="molecule type" value="mRNA"/>
</dbReference>
<reference evidence="2" key="1">
    <citation type="submission" date="2004-11" db="EMBL/GenBank/DDBJ databases">
        <title>The full-length cDNA sequences of Schistosoma japonicum genes.</title>
        <authorList>
            <person name="Han Z."/>
        </authorList>
    </citation>
    <scope>NUCLEOTIDE SEQUENCE</scope>
</reference>
<accession>Q5DGX2</accession>
<reference evidence="2" key="2">
    <citation type="journal article" date="2006" name="PLoS Pathog.">
        <title>New perspectives on host-parasite interplay by comparative transcriptomic and proteomic analyses of Schistosoma japonicum.</title>
        <authorList>
            <person name="Liu F."/>
            <person name="Lu J."/>
            <person name="Hu W."/>
            <person name="Wang S.Y."/>
            <person name="Cui S.J."/>
            <person name="Chi M."/>
            <person name="Yan Q."/>
            <person name="Wang X.R."/>
            <person name="Song H.D."/>
            <person name="Xu X.N."/>
            <person name="Wang J.J."/>
            <person name="Zhang X.L."/>
            <person name="Zhang X."/>
            <person name="Wang Z.Q."/>
            <person name="Xue C.L."/>
            <person name="Brindley P.J."/>
            <person name="McManus D.P."/>
            <person name="Yang P.Y."/>
            <person name="Feng Z."/>
            <person name="Chen Z."/>
            <person name="Han Z.G."/>
        </authorList>
    </citation>
    <scope>NUCLEOTIDE SEQUENCE</scope>
</reference>
<feature type="transmembrane region" description="Helical" evidence="1">
    <location>
        <begin position="7"/>
        <end position="24"/>
    </location>
</feature>
<keyword evidence="1" id="KW-0812">Transmembrane</keyword>
<evidence type="ECO:0000256" key="1">
    <source>
        <dbReference type="SAM" id="Phobius"/>
    </source>
</evidence>